<evidence type="ECO:0000313" key="2">
    <source>
        <dbReference type="EMBL" id="RIV87588.1"/>
    </source>
</evidence>
<dbReference type="RefSeq" id="WP_119585160.1">
    <property type="nucleotide sequence ID" value="NZ_CAWODQ010000012.1"/>
</dbReference>
<protein>
    <recommendedName>
        <fullName evidence="4">Phytanoyl-CoA dioxygenase</fullName>
    </recommendedName>
</protein>
<evidence type="ECO:0008006" key="4">
    <source>
        <dbReference type="Google" id="ProtNLM"/>
    </source>
</evidence>
<reference evidence="2 3" key="1">
    <citation type="submission" date="2018-08" db="EMBL/GenBank/DDBJ databases">
        <title>Erythrobacter zhengii sp.nov., a bacterium isolated from deep-sea sediment.</title>
        <authorList>
            <person name="Fang C."/>
            <person name="Wu Y.-H."/>
            <person name="Sun C."/>
            <person name="Wang H."/>
            <person name="Cheng H."/>
            <person name="Meng F.-X."/>
            <person name="Wang C.-S."/>
            <person name="Xu X.-W."/>
        </authorList>
    </citation>
    <scope>NUCLEOTIDE SEQUENCE [LARGE SCALE GENOMIC DNA]</scope>
    <source>
        <strain evidence="2 3">V18</strain>
    </source>
</reference>
<dbReference type="GO" id="GO:0016706">
    <property type="term" value="F:2-oxoglutarate-dependent dioxygenase activity"/>
    <property type="evidence" value="ECO:0007669"/>
    <property type="project" value="UniProtKB-ARBA"/>
</dbReference>
<sequence length="285" mass="31984">MFDEVARKQLDTDGFCHVPDLLPQPVIERLRDFFEPLLIADTVPRKALRTAPGGKVVTNVGDLFAWGDPAPLELLALPEVMQIATAICGENVFVAQEFAVIKHRGDGNPVLWHQDMVYRRTAPCFTMGIYLDDADAGDGALRYVPGSHLRDEPICDLAALPAVEVPARAGDAILHDMMVAHSSEPMEGNAIRRVIYLEFMAAELALGEEIYPRDVIDNRRRLLFAARRYRRETFPAASCFKPRQRDPSPRDRHQPLGRVLSEIAAHPRFLRSANYCFDRIAAQLD</sequence>
<evidence type="ECO:0000256" key="1">
    <source>
        <dbReference type="ARBA" id="ARBA00001954"/>
    </source>
</evidence>
<comment type="caution">
    <text evidence="2">The sequence shown here is derived from an EMBL/GenBank/DDBJ whole genome shotgun (WGS) entry which is preliminary data.</text>
</comment>
<dbReference type="SUPFAM" id="SSF51197">
    <property type="entry name" value="Clavaminate synthase-like"/>
    <property type="match status" value="1"/>
</dbReference>
<dbReference type="OrthoDB" id="7433071at2"/>
<gene>
    <name evidence="2" type="ORF">D2V07_04395</name>
</gene>
<dbReference type="PANTHER" id="PTHR20883">
    <property type="entry name" value="PHYTANOYL-COA DIOXYGENASE DOMAIN CONTAINING 1"/>
    <property type="match status" value="1"/>
</dbReference>
<dbReference type="EMBL" id="QXFL01000002">
    <property type="protein sequence ID" value="RIV87588.1"/>
    <property type="molecule type" value="Genomic_DNA"/>
</dbReference>
<dbReference type="Gene3D" id="2.60.120.620">
    <property type="entry name" value="q2cbj1_9rhob like domain"/>
    <property type="match status" value="1"/>
</dbReference>
<dbReference type="InterPro" id="IPR008775">
    <property type="entry name" value="Phytyl_CoA_dOase-like"/>
</dbReference>
<organism evidence="2 3">
    <name type="scientific">Aurantiacibacter zhengii</name>
    <dbReference type="NCBI Taxonomy" id="2307003"/>
    <lineage>
        <taxon>Bacteria</taxon>
        <taxon>Pseudomonadati</taxon>
        <taxon>Pseudomonadota</taxon>
        <taxon>Alphaproteobacteria</taxon>
        <taxon>Sphingomonadales</taxon>
        <taxon>Erythrobacteraceae</taxon>
        <taxon>Aurantiacibacter</taxon>
    </lineage>
</organism>
<dbReference type="GO" id="GO:0005506">
    <property type="term" value="F:iron ion binding"/>
    <property type="evidence" value="ECO:0007669"/>
    <property type="project" value="UniProtKB-ARBA"/>
</dbReference>
<evidence type="ECO:0000313" key="3">
    <source>
        <dbReference type="Proteomes" id="UP000286576"/>
    </source>
</evidence>
<name>A0A418NUJ1_9SPHN</name>
<dbReference type="AlphaFoldDB" id="A0A418NUJ1"/>
<dbReference type="Proteomes" id="UP000286576">
    <property type="component" value="Unassembled WGS sequence"/>
</dbReference>
<comment type="cofactor">
    <cofactor evidence="1">
        <name>Fe(2+)</name>
        <dbReference type="ChEBI" id="CHEBI:29033"/>
    </cofactor>
</comment>
<proteinExistence type="predicted"/>
<dbReference type="Pfam" id="PF05721">
    <property type="entry name" value="PhyH"/>
    <property type="match status" value="1"/>
</dbReference>
<keyword evidence="3" id="KW-1185">Reference proteome</keyword>
<accession>A0A418NUJ1</accession>
<dbReference type="PANTHER" id="PTHR20883:SF48">
    <property type="entry name" value="ECTOINE DIOXYGENASE"/>
    <property type="match status" value="1"/>
</dbReference>